<keyword evidence="3" id="KW-1185">Reference proteome</keyword>
<feature type="region of interest" description="Disordered" evidence="1">
    <location>
        <begin position="77"/>
        <end position="100"/>
    </location>
</feature>
<accession>A0A437AID5</accession>
<evidence type="ECO:0000256" key="1">
    <source>
        <dbReference type="SAM" id="MobiDB-lite"/>
    </source>
</evidence>
<dbReference type="OrthoDB" id="1227494at2759"/>
<organism evidence="2 3">
    <name type="scientific">Tubulinosema ratisbonensis</name>
    <dbReference type="NCBI Taxonomy" id="291195"/>
    <lineage>
        <taxon>Eukaryota</taxon>
        <taxon>Fungi</taxon>
        <taxon>Fungi incertae sedis</taxon>
        <taxon>Microsporidia</taxon>
        <taxon>Tubulinosematoidea</taxon>
        <taxon>Tubulinosematidae</taxon>
        <taxon>Tubulinosema</taxon>
    </lineage>
</organism>
<dbReference type="Proteomes" id="UP000282876">
    <property type="component" value="Unassembled WGS sequence"/>
</dbReference>
<proteinExistence type="predicted"/>
<evidence type="ECO:0008006" key="4">
    <source>
        <dbReference type="Google" id="ProtNLM"/>
    </source>
</evidence>
<sequence length="100" mass="11259">MDCVYGLRLLASAGKPLNEEEFKKLFDLFDTTFIKEEAKKLLDAMAGRDLAEIIEKGKKSLVQNVVVAPSAKVEAVKEEKKEEKKAEPEEDEDFDMFGGF</sequence>
<evidence type="ECO:0000313" key="3">
    <source>
        <dbReference type="Proteomes" id="UP000282876"/>
    </source>
</evidence>
<dbReference type="Pfam" id="PF00428">
    <property type="entry name" value="Ribosomal_60s"/>
    <property type="match status" value="1"/>
</dbReference>
<name>A0A437AID5_9MICR</name>
<dbReference type="VEuPathDB" id="MicrosporidiaDB:TUBRATIS_26500"/>
<evidence type="ECO:0000313" key="2">
    <source>
        <dbReference type="EMBL" id="RVD90910.1"/>
    </source>
</evidence>
<feature type="compositionally biased region" description="Acidic residues" evidence="1">
    <location>
        <begin position="88"/>
        <end position="100"/>
    </location>
</feature>
<protein>
    <recommendedName>
        <fullName evidence="4">60S acidic ribosomal protein P2</fullName>
    </recommendedName>
</protein>
<feature type="compositionally biased region" description="Basic and acidic residues" evidence="1">
    <location>
        <begin position="77"/>
        <end position="87"/>
    </location>
</feature>
<comment type="caution">
    <text evidence="2">The sequence shown here is derived from an EMBL/GenBank/DDBJ whole genome shotgun (WGS) entry which is preliminary data.</text>
</comment>
<reference evidence="2 3" key="1">
    <citation type="submission" date="2018-10" db="EMBL/GenBank/DDBJ databases">
        <title>Draft genome sequence of the microsporidian Tubulinosema ratisbonensis.</title>
        <authorList>
            <person name="Polonais V."/>
            <person name="Peyretaillade E."/>
            <person name="Niehus S."/>
            <person name="Wawrzyniak I."/>
            <person name="Franchet A."/>
            <person name="Gaspin C."/>
            <person name="Reichstadt M."/>
            <person name="Belser C."/>
            <person name="Labadie K."/>
            <person name="Delbac F."/>
            <person name="Ferrandon D."/>
        </authorList>
    </citation>
    <scope>NUCLEOTIDE SEQUENCE [LARGE SCALE GENOMIC DNA]</scope>
    <source>
        <strain evidence="2 3">Franzen</strain>
    </source>
</reference>
<gene>
    <name evidence="2" type="ORF">TUBRATIS_26500</name>
</gene>
<dbReference type="AlphaFoldDB" id="A0A437AID5"/>
<dbReference type="EMBL" id="RCSS01000722">
    <property type="protein sequence ID" value="RVD90910.1"/>
    <property type="molecule type" value="Genomic_DNA"/>
</dbReference>